<dbReference type="PROSITE" id="PS00201">
    <property type="entry name" value="FLAVODOXIN"/>
    <property type="match status" value="1"/>
</dbReference>
<dbReference type="EMBL" id="LN879430">
    <property type="protein sequence ID" value="CUH91785.1"/>
    <property type="molecule type" value="Genomic_DNA"/>
</dbReference>
<dbReference type="AlphaFoldDB" id="A0A0K8J2T6"/>
<dbReference type="SUPFAM" id="SSF52218">
    <property type="entry name" value="Flavoproteins"/>
    <property type="match status" value="1"/>
</dbReference>
<name>A0A0K8J2T6_9FIRM</name>
<dbReference type="KEGG" id="hsd:SD1D_0232"/>
<protein>
    <recommendedName>
        <fullName evidence="1">Flavodoxin domain-containing protein</fullName>
    </recommendedName>
</protein>
<dbReference type="InterPro" id="IPR026816">
    <property type="entry name" value="Flavodoxin_dom"/>
</dbReference>
<evidence type="ECO:0000313" key="2">
    <source>
        <dbReference type="EMBL" id="CUH91785.1"/>
    </source>
</evidence>
<organism evidence="2 3">
    <name type="scientific">Herbinix luporum</name>
    <dbReference type="NCBI Taxonomy" id="1679721"/>
    <lineage>
        <taxon>Bacteria</taxon>
        <taxon>Bacillati</taxon>
        <taxon>Bacillota</taxon>
        <taxon>Clostridia</taxon>
        <taxon>Lachnospirales</taxon>
        <taxon>Lachnospiraceae</taxon>
        <taxon>Herbinix</taxon>
    </lineage>
</organism>
<dbReference type="RefSeq" id="WP_058257221.1">
    <property type="nucleotide sequence ID" value="NZ_LN879430.1"/>
</dbReference>
<evidence type="ECO:0000313" key="3">
    <source>
        <dbReference type="Proteomes" id="UP000196053"/>
    </source>
</evidence>
<dbReference type="InterPro" id="IPR029039">
    <property type="entry name" value="Flavoprotein-like_sf"/>
</dbReference>
<dbReference type="GO" id="GO:0009055">
    <property type="term" value="F:electron transfer activity"/>
    <property type="evidence" value="ECO:0007669"/>
    <property type="project" value="InterPro"/>
</dbReference>
<accession>A0A0K8J2T6</accession>
<evidence type="ECO:0000259" key="1">
    <source>
        <dbReference type="Pfam" id="PF12724"/>
    </source>
</evidence>
<reference evidence="3" key="1">
    <citation type="submission" date="2015-09" db="EMBL/GenBank/DDBJ databases">
        <authorList>
            <person name="Wibberg D."/>
        </authorList>
    </citation>
    <scope>NUCLEOTIDE SEQUENCE [LARGE SCALE GENOMIC DNA]</scope>
    <source>
        <strain evidence="3">SD1D</strain>
    </source>
</reference>
<keyword evidence="3" id="KW-1185">Reference proteome</keyword>
<dbReference type="Proteomes" id="UP000196053">
    <property type="component" value="Chromosome I"/>
</dbReference>
<dbReference type="OrthoDB" id="2146857at2"/>
<proteinExistence type="predicted"/>
<dbReference type="InterPro" id="IPR001226">
    <property type="entry name" value="Flavodoxin_CS"/>
</dbReference>
<feature type="domain" description="Flavodoxin" evidence="1">
    <location>
        <begin position="2"/>
        <end position="61"/>
    </location>
</feature>
<sequence>MVIVYESKTGFTKKYAEMLADKTKLKLYHIKDISKISAEEEVVFLGWIKVGKIQGLNKLHKYNLKAVCGSGTAPCSKDNREAVIKRNNIKDIPFFYLRGGCLPVKDLKGIDKILMVIFLKILKSRKEKDEETEEVIAGLENGFNGVEEKNLEPILKWLNI</sequence>
<gene>
    <name evidence="2" type="ORF">SD1D_0232</name>
</gene>
<dbReference type="Pfam" id="PF12724">
    <property type="entry name" value="Flavodoxin_5"/>
    <property type="match status" value="1"/>
</dbReference>
<dbReference type="GO" id="GO:0010181">
    <property type="term" value="F:FMN binding"/>
    <property type="evidence" value="ECO:0007669"/>
    <property type="project" value="InterPro"/>
</dbReference>